<evidence type="ECO:0000313" key="2">
    <source>
        <dbReference type="Proteomes" id="UP001417504"/>
    </source>
</evidence>
<evidence type="ECO:0000313" key="1">
    <source>
        <dbReference type="EMBL" id="KAK9096762.1"/>
    </source>
</evidence>
<name>A0AAP0HTJ2_9MAGN</name>
<organism evidence="1 2">
    <name type="scientific">Stephania japonica</name>
    <dbReference type="NCBI Taxonomy" id="461633"/>
    <lineage>
        <taxon>Eukaryota</taxon>
        <taxon>Viridiplantae</taxon>
        <taxon>Streptophyta</taxon>
        <taxon>Embryophyta</taxon>
        <taxon>Tracheophyta</taxon>
        <taxon>Spermatophyta</taxon>
        <taxon>Magnoliopsida</taxon>
        <taxon>Ranunculales</taxon>
        <taxon>Menispermaceae</taxon>
        <taxon>Menispermoideae</taxon>
        <taxon>Cissampelideae</taxon>
        <taxon>Stephania</taxon>
    </lineage>
</organism>
<comment type="caution">
    <text evidence="1">The sequence shown here is derived from an EMBL/GenBank/DDBJ whole genome shotgun (WGS) entry which is preliminary data.</text>
</comment>
<dbReference type="AlphaFoldDB" id="A0AAP0HTJ2"/>
<reference evidence="1 2" key="1">
    <citation type="submission" date="2024-01" db="EMBL/GenBank/DDBJ databases">
        <title>Genome assemblies of Stephania.</title>
        <authorList>
            <person name="Yang L."/>
        </authorList>
    </citation>
    <scope>NUCLEOTIDE SEQUENCE [LARGE SCALE GENOMIC DNA]</scope>
    <source>
        <strain evidence="1">QJT</strain>
        <tissue evidence="1">Leaf</tissue>
    </source>
</reference>
<proteinExistence type="predicted"/>
<protein>
    <submittedName>
        <fullName evidence="1">Uncharacterized protein</fullName>
    </submittedName>
</protein>
<gene>
    <name evidence="1" type="ORF">Sjap_022259</name>
</gene>
<dbReference type="EMBL" id="JBBNAE010000009">
    <property type="protein sequence ID" value="KAK9096762.1"/>
    <property type="molecule type" value="Genomic_DNA"/>
</dbReference>
<keyword evidence="2" id="KW-1185">Reference proteome</keyword>
<sequence length="117" mass="13000">MFPPILQPERGLSHSQCLGYLGSYTPSTHSVIAARNRPCSSSRMAPNELTRVRTSTLQATLPLHGLCQVLGCPSTTPTLFDSPCRAFFHTSKQDFACEITLLFVTLIKEYNNILQQE</sequence>
<dbReference type="Proteomes" id="UP001417504">
    <property type="component" value="Unassembled WGS sequence"/>
</dbReference>
<accession>A0AAP0HTJ2</accession>